<dbReference type="AlphaFoldDB" id="A0A8X6VI26"/>
<evidence type="ECO:0000313" key="5">
    <source>
        <dbReference type="EMBL" id="GFY08094.1"/>
    </source>
</evidence>
<dbReference type="InterPro" id="IPR036875">
    <property type="entry name" value="Znf_CCHC_sf"/>
</dbReference>
<evidence type="ECO:0000256" key="3">
    <source>
        <dbReference type="SAM" id="MobiDB-lite"/>
    </source>
</evidence>
<evidence type="ECO:0000313" key="6">
    <source>
        <dbReference type="Proteomes" id="UP000887159"/>
    </source>
</evidence>
<evidence type="ECO:0000256" key="2">
    <source>
        <dbReference type="SAM" id="Coils"/>
    </source>
</evidence>
<dbReference type="Proteomes" id="UP000887159">
    <property type="component" value="Unassembled WGS sequence"/>
</dbReference>
<keyword evidence="1" id="KW-0479">Metal-binding</keyword>
<dbReference type="PROSITE" id="PS50158">
    <property type="entry name" value="ZF_CCHC"/>
    <property type="match status" value="1"/>
</dbReference>
<dbReference type="GO" id="GO:0008270">
    <property type="term" value="F:zinc ion binding"/>
    <property type="evidence" value="ECO:0007669"/>
    <property type="project" value="UniProtKB-KW"/>
</dbReference>
<reference evidence="5" key="1">
    <citation type="submission" date="2020-08" db="EMBL/GenBank/DDBJ databases">
        <title>Multicomponent nature underlies the extraordinary mechanical properties of spider dragline silk.</title>
        <authorList>
            <person name="Kono N."/>
            <person name="Nakamura H."/>
            <person name="Mori M."/>
            <person name="Yoshida Y."/>
            <person name="Ohtoshi R."/>
            <person name="Malay A.D."/>
            <person name="Moran D.A.P."/>
            <person name="Tomita M."/>
            <person name="Numata K."/>
            <person name="Arakawa K."/>
        </authorList>
    </citation>
    <scope>NUCLEOTIDE SEQUENCE</scope>
</reference>
<comment type="caution">
    <text evidence="5">The sequence shown here is derived from an EMBL/GenBank/DDBJ whole genome shotgun (WGS) entry which is preliminary data.</text>
</comment>
<feature type="coiled-coil region" evidence="2">
    <location>
        <begin position="66"/>
        <end position="100"/>
    </location>
</feature>
<evidence type="ECO:0000259" key="4">
    <source>
        <dbReference type="PROSITE" id="PS50158"/>
    </source>
</evidence>
<dbReference type="SUPFAM" id="SSF57756">
    <property type="entry name" value="Retrovirus zinc finger-like domains"/>
    <property type="match status" value="1"/>
</dbReference>
<evidence type="ECO:0000256" key="1">
    <source>
        <dbReference type="PROSITE-ProRule" id="PRU00047"/>
    </source>
</evidence>
<name>A0A8X6VI26_TRICX</name>
<keyword evidence="6" id="KW-1185">Reference proteome</keyword>
<gene>
    <name evidence="5" type="primary">AVEN_70043_1</name>
    <name evidence="5" type="ORF">TNCV_1355101</name>
</gene>
<sequence length="296" mass="33829">MYKNALNEDLIRVVEDLDGTVESTDTIAKLKTKIEKSSTFESDADFVKTLIKNCIDERVSRNEREATLEKQKIVLAKLQLAQLEKEVELQTAKNKALSLNPAAKVEEKQFEANIENMIKSIKTLSLPETATHIGIREAEDWFRPIDFAEECDIYISSRSGSRKETTFACGYTEDPFKNRSRNYKPKSRDSYPQNLERQNKNCYICGDSSHYARDCEKRFKPKESNGHIHNRKNANSLKVKSEKQKSVEFAQQLQYVNIFVENQPVIALIDSGCQIPVLNSSLIRVNKPSEGRITLS</sequence>
<keyword evidence="1" id="KW-0862">Zinc</keyword>
<dbReference type="EMBL" id="BMAU01021280">
    <property type="protein sequence ID" value="GFY08094.1"/>
    <property type="molecule type" value="Genomic_DNA"/>
</dbReference>
<keyword evidence="2" id="KW-0175">Coiled coil</keyword>
<accession>A0A8X6VI26</accession>
<dbReference type="Gene3D" id="4.10.60.10">
    <property type="entry name" value="Zinc finger, CCHC-type"/>
    <property type="match status" value="1"/>
</dbReference>
<feature type="domain" description="CCHC-type" evidence="4">
    <location>
        <begin position="202"/>
        <end position="217"/>
    </location>
</feature>
<proteinExistence type="predicted"/>
<feature type="region of interest" description="Disordered" evidence="3">
    <location>
        <begin position="222"/>
        <end position="241"/>
    </location>
</feature>
<protein>
    <submittedName>
        <fullName evidence="5">DUF1758 domain-containing protein</fullName>
    </submittedName>
</protein>
<dbReference type="GO" id="GO:0003676">
    <property type="term" value="F:nucleic acid binding"/>
    <property type="evidence" value="ECO:0007669"/>
    <property type="project" value="InterPro"/>
</dbReference>
<keyword evidence="1" id="KW-0863">Zinc-finger</keyword>
<organism evidence="5 6">
    <name type="scientific">Trichonephila clavipes</name>
    <name type="common">Golden silk orbweaver</name>
    <name type="synonym">Nephila clavipes</name>
    <dbReference type="NCBI Taxonomy" id="2585209"/>
    <lineage>
        <taxon>Eukaryota</taxon>
        <taxon>Metazoa</taxon>
        <taxon>Ecdysozoa</taxon>
        <taxon>Arthropoda</taxon>
        <taxon>Chelicerata</taxon>
        <taxon>Arachnida</taxon>
        <taxon>Araneae</taxon>
        <taxon>Araneomorphae</taxon>
        <taxon>Entelegynae</taxon>
        <taxon>Araneoidea</taxon>
        <taxon>Nephilidae</taxon>
        <taxon>Trichonephila</taxon>
    </lineage>
</organism>
<dbReference type="InterPro" id="IPR001878">
    <property type="entry name" value="Znf_CCHC"/>
</dbReference>